<dbReference type="Pfam" id="PF00561">
    <property type="entry name" value="Abhydrolase_1"/>
    <property type="match status" value="1"/>
</dbReference>
<keyword evidence="3" id="KW-0378">Hydrolase</keyword>
<reference evidence="3" key="1">
    <citation type="submission" date="2022-10" db="EMBL/GenBank/DDBJ databases">
        <title>The WGS of Solirubrobacter ginsenosidimutans DSM 21036.</title>
        <authorList>
            <person name="Jiang Z."/>
        </authorList>
    </citation>
    <scope>NUCLEOTIDE SEQUENCE</scope>
    <source>
        <strain evidence="3">DSM 21036</strain>
    </source>
</reference>
<dbReference type="Proteomes" id="UP001149140">
    <property type="component" value="Unassembled WGS sequence"/>
</dbReference>
<dbReference type="RefSeq" id="WP_270041648.1">
    <property type="nucleotide sequence ID" value="NZ_JAPDOD010000018.1"/>
</dbReference>
<feature type="signal peptide" evidence="1">
    <location>
        <begin position="1"/>
        <end position="20"/>
    </location>
</feature>
<proteinExistence type="predicted"/>
<evidence type="ECO:0000313" key="4">
    <source>
        <dbReference type="Proteomes" id="UP001149140"/>
    </source>
</evidence>
<evidence type="ECO:0000256" key="1">
    <source>
        <dbReference type="SAM" id="SignalP"/>
    </source>
</evidence>
<feature type="domain" description="AB hydrolase-1" evidence="2">
    <location>
        <begin position="78"/>
        <end position="429"/>
    </location>
</feature>
<sequence length="445" mass="46847">MRRLLVLVVLVAGCGGSKVAAPVNPRATAAPTATPVLTGAAKCGEATCSTLRVPLDRARPDGEMLALKVAVEGPTDAPVFVFLSGGPGEPGVPFLARARKWLGPVAKRVRIVAVDQRGTGADALDCPALQREMGASDLSPPTQDAVTSCASKVGEKRQFFTTADTVDDLEALRVALGADKLMLDGISYGTYVAQRYALAYPQRVKALVLDSVVPAEGVSLLTLTQMQATRRVLGPERTKALAKVVKDQGNGPELLDLLTSLSVGKPRDDGYLKAIDAASKGDDASLKRWIAGVGKYVHGWTAKQLSQGLHASTLCADSPGPWGDAATPLEGRQKALDDAAAKLTDADLYPYDRETATKNGFALQCLYWPPVAVPKPDGPRDLPDVPTLLLNGDRDLSTPYEWAQQAVKHAPGGTLMIVKGAGHDVQDQGDRKALAAVRRLVASPG</sequence>
<organism evidence="3 4">
    <name type="scientific">Solirubrobacter ginsenosidimutans</name>
    <dbReference type="NCBI Taxonomy" id="490573"/>
    <lineage>
        <taxon>Bacteria</taxon>
        <taxon>Bacillati</taxon>
        <taxon>Actinomycetota</taxon>
        <taxon>Thermoleophilia</taxon>
        <taxon>Solirubrobacterales</taxon>
        <taxon>Solirubrobacteraceae</taxon>
        <taxon>Solirubrobacter</taxon>
    </lineage>
</organism>
<evidence type="ECO:0000259" key="2">
    <source>
        <dbReference type="Pfam" id="PF00561"/>
    </source>
</evidence>
<dbReference type="InterPro" id="IPR029058">
    <property type="entry name" value="AB_hydrolase_fold"/>
</dbReference>
<dbReference type="AlphaFoldDB" id="A0A9X3MW36"/>
<gene>
    <name evidence="3" type="ORF">OM076_19200</name>
</gene>
<dbReference type="InterPro" id="IPR000073">
    <property type="entry name" value="AB_hydrolase_1"/>
</dbReference>
<comment type="caution">
    <text evidence="3">The sequence shown here is derived from an EMBL/GenBank/DDBJ whole genome shotgun (WGS) entry which is preliminary data.</text>
</comment>
<dbReference type="EMBL" id="JAPDOD010000018">
    <property type="protein sequence ID" value="MDA0162408.1"/>
    <property type="molecule type" value="Genomic_DNA"/>
</dbReference>
<dbReference type="PANTHER" id="PTHR43722">
    <property type="entry name" value="PROLINE IMINOPEPTIDASE"/>
    <property type="match status" value="1"/>
</dbReference>
<protein>
    <submittedName>
        <fullName evidence="3">Alpha/beta hydrolase</fullName>
    </submittedName>
</protein>
<accession>A0A9X3MW36</accession>
<dbReference type="GO" id="GO:0005737">
    <property type="term" value="C:cytoplasm"/>
    <property type="evidence" value="ECO:0007669"/>
    <property type="project" value="InterPro"/>
</dbReference>
<feature type="chain" id="PRO_5040980166" evidence="1">
    <location>
        <begin position="21"/>
        <end position="445"/>
    </location>
</feature>
<dbReference type="GO" id="GO:0006508">
    <property type="term" value="P:proteolysis"/>
    <property type="evidence" value="ECO:0007669"/>
    <property type="project" value="InterPro"/>
</dbReference>
<dbReference type="InterPro" id="IPR005944">
    <property type="entry name" value="Pro_iminopeptidase"/>
</dbReference>
<name>A0A9X3MW36_9ACTN</name>
<evidence type="ECO:0000313" key="3">
    <source>
        <dbReference type="EMBL" id="MDA0162408.1"/>
    </source>
</evidence>
<dbReference type="PANTHER" id="PTHR43722:SF1">
    <property type="entry name" value="PROLINE IMINOPEPTIDASE"/>
    <property type="match status" value="1"/>
</dbReference>
<keyword evidence="1" id="KW-0732">Signal</keyword>
<keyword evidence="4" id="KW-1185">Reference proteome</keyword>
<dbReference type="Gene3D" id="3.40.50.1820">
    <property type="entry name" value="alpha/beta hydrolase"/>
    <property type="match status" value="1"/>
</dbReference>
<dbReference type="GO" id="GO:0004177">
    <property type="term" value="F:aminopeptidase activity"/>
    <property type="evidence" value="ECO:0007669"/>
    <property type="project" value="UniProtKB-EC"/>
</dbReference>
<dbReference type="SUPFAM" id="SSF53474">
    <property type="entry name" value="alpha/beta-Hydrolases"/>
    <property type="match status" value="1"/>
</dbReference>